<dbReference type="AlphaFoldDB" id="A0A3B4CRB2"/>
<dbReference type="GO" id="GO:0046983">
    <property type="term" value="F:protein dimerization activity"/>
    <property type="evidence" value="ECO:0007669"/>
    <property type="project" value="InterPro"/>
</dbReference>
<evidence type="ECO:0000256" key="2">
    <source>
        <dbReference type="ARBA" id="ARBA00022491"/>
    </source>
</evidence>
<dbReference type="InterPro" id="IPR050370">
    <property type="entry name" value="HES_HEY"/>
</dbReference>
<evidence type="ECO:0000313" key="8">
    <source>
        <dbReference type="Proteomes" id="UP001501920"/>
    </source>
</evidence>
<dbReference type="OMA" id="CENIHKS"/>
<dbReference type="Pfam" id="PF00010">
    <property type="entry name" value="HLH"/>
    <property type="match status" value="1"/>
</dbReference>
<dbReference type="Ensembl" id="ENSPNAT00000022572.2">
    <property type="protein sequence ID" value="ENSPNAP00000014627.1"/>
    <property type="gene ID" value="ENSPNAG00000020601.2"/>
</dbReference>
<keyword evidence="2" id="KW-0678">Repressor</keyword>
<dbReference type="SMART" id="SM00353">
    <property type="entry name" value="HLH"/>
    <property type="match status" value="1"/>
</dbReference>
<comment type="subcellular location">
    <subcellularLocation>
        <location evidence="1">Nucleus</location>
    </subcellularLocation>
</comment>
<evidence type="ECO:0000256" key="5">
    <source>
        <dbReference type="ARBA" id="ARBA00023242"/>
    </source>
</evidence>
<feature type="domain" description="BHLH" evidence="6">
    <location>
        <begin position="12"/>
        <end position="68"/>
    </location>
</feature>
<evidence type="ECO:0000256" key="4">
    <source>
        <dbReference type="ARBA" id="ARBA00023163"/>
    </source>
</evidence>
<organism evidence="7 8">
    <name type="scientific">Pygocentrus nattereri</name>
    <name type="common">Red-bellied piranha</name>
    <dbReference type="NCBI Taxonomy" id="42514"/>
    <lineage>
        <taxon>Eukaryota</taxon>
        <taxon>Metazoa</taxon>
        <taxon>Chordata</taxon>
        <taxon>Craniata</taxon>
        <taxon>Vertebrata</taxon>
        <taxon>Euteleostomi</taxon>
        <taxon>Actinopterygii</taxon>
        <taxon>Neopterygii</taxon>
        <taxon>Teleostei</taxon>
        <taxon>Ostariophysi</taxon>
        <taxon>Characiformes</taxon>
        <taxon>Characoidei</taxon>
        <taxon>Pygocentrus</taxon>
    </lineage>
</organism>
<evidence type="ECO:0000256" key="3">
    <source>
        <dbReference type="ARBA" id="ARBA00023015"/>
    </source>
</evidence>
<sequence length="215" mass="24531">MSAGIAEQKEAMRRVPKPLMEKRRRDRINHSLETLRLLLLESTKFKLKNPKVEKAEILECVVNFLRAEQQSRSHPANRGKRGRVEYEDEVSSPCKRIQSYQDGMRTCLLRVSHFIASKNQESEDGLESMCGTLQENIEDQSHLVSASQLHHGSLMHLTHESSSTLGQQSLTNVDSAMGQPKVSQRTVVYEHTVKMAPNSKQPLMVSDTVWRPWPQ</sequence>
<keyword evidence="8" id="KW-1185">Reference proteome</keyword>
<dbReference type="Gene3D" id="4.10.280.10">
    <property type="entry name" value="Helix-loop-helix DNA-binding domain"/>
    <property type="match status" value="1"/>
</dbReference>
<keyword evidence="4" id="KW-0804">Transcription</keyword>
<protein>
    <recommendedName>
        <fullName evidence="6">BHLH domain-containing protein</fullName>
    </recommendedName>
</protein>
<dbReference type="SUPFAM" id="SSF47459">
    <property type="entry name" value="HLH, helix-loop-helix DNA-binding domain"/>
    <property type="match status" value="1"/>
</dbReference>
<dbReference type="InterPro" id="IPR011598">
    <property type="entry name" value="bHLH_dom"/>
</dbReference>
<dbReference type="STRING" id="42514.ENSPNAP00000014627"/>
<evidence type="ECO:0000313" key="7">
    <source>
        <dbReference type="Ensembl" id="ENSPNAP00000014627.1"/>
    </source>
</evidence>
<proteinExistence type="predicted"/>
<dbReference type="PROSITE" id="PS50888">
    <property type="entry name" value="BHLH"/>
    <property type="match status" value="1"/>
</dbReference>
<dbReference type="GO" id="GO:0005634">
    <property type="term" value="C:nucleus"/>
    <property type="evidence" value="ECO:0007669"/>
    <property type="project" value="UniProtKB-SubCell"/>
</dbReference>
<accession>A0A3B4CRB2</accession>
<evidence type="ECO:0000256" key="1">
    <source>
        <dbReference type="ARBA" id="ARBA00004123"/>
    </source>
</evidence>
<dbReference type="GeneTree" id="ENSGT00940000165786"/>
<evidence type="ECO:0000259" key="6">
    <source>
        <dbReference type="PROSITE" id="PS50888"/>
    </source>
</evidence>
<reference evidence="7" key="3">
    <citation type="submission" date="2025-09" db="UniProtKB">
        <authorList>
            <consortium name="Ensembl"/>
        </authorList>
    </citation>
    <scope>IDENTIFICATION</scope>
</reference>
<name>A0A3B4CRB2_PYGNA</name>
<reference evidence="7" key="2">
    <citation type="submission" date="2025-08" db="UniProtKB">
        <authorList>
            <consortium name="Ensembl"/>
        </authorList>
    </citation>
    <scope>IDENTIFICATION</scope>
</reference>
<reference evidence="7 8" key="1">
    <citation type="submission" date="2020-10" db="EMBL/GenBank/DDBJ databases">
        <title>Pygocentrus nattereri (red-bellied piranha) genome, fPygNat1, primary haplotype.</title>
        <authorList>
            <person name="Myers G."/>
            <person name="Meyer A."/>
            <person name="Karagic N."/>
            <person name="Pippel M."/>
            <person name="Winkler S."/>
            <person name="Tracey A."/>
            <person name="Wood J."/>
            <person name="Formenti G."/>
            <person name="Howe K."/>
            <person name="Fedrigo O."/>
            <person name="Jarvis E.D."/>
        </authorList>
    </citation>
    <scope>NUCLEOTIDE SEQUENCE [LARGE SCALE GENOMIC DNA]</scope>
</reference>
<dbReference type="Proteomes" id="UP001501920">
    <property type="component" value="Chromosome 8"/>
</dbReference>
<keyword evidence="5" id="KW-0539">Nucleus</keyword>
<dbReference type="InterPro" id="IPR036638">
    <property type="entry name" value="HLH_DNA-bd_sf"/>
</dbReference>
<dbReference type="PANTHER" id="PTHR10985">
    <property type="entry name" value="BASIC HELIX-LOOP-HELIX TRANSCRIPTION FACTOR, HES-RELATED"/>
    <property type="match status" value="1"/>
</dbReference>
<keyword evidence="3" id="KW-0805">Transcription regulation</keyword>